<accession>A0ABQ3K393</accession>
<dbReference type="Proteomes" id="UP000649955">
    <property type="component" value="Unassembled WGS sequence"/>
</dbReference>
<protein>
    <recommendedName>
        <fullName evidence="2">DUF397 domain-containing protein</fullName>
    </recommendedName>
</protein>
<evidence type="ECO:0000256" key="1">
    <source>
        <dbReference type="SAM" id="MobiDB-lite"/>
    </source>
</evidence>
<name>A0ABQ3K393_9PSEU</name>
<dbReference type="Pfam" id="PF04149">
    <property type="entry name" value="DUF397"/>
    <property type="match status" value="1"/>
</dbReference>
<comment type="caution">
    <text evidence="3">The sequence shown here is derived from an EMBL/GenBank/DDBJ whole genome shotgun (WGS) entry which is preliminary data.</text>
</comment>
<evidence type="ECO:0000313" key="3">
    <source>
        <dbReference type="EMBL" id="GHF95732.1"/>
    </source>
</evidence>
<gene>
    <name evidence="3" type="ORF">GCM10017567_07850</name>
</gene>
<dbReference type="InterPro" id="IPR007278">
    <property type="entry name" value="DUF397"/>
</dbReference>
<evidence type="ECO:0000313" key="4">
    <source>
        <dbReference type="Proteomes" id="UP000649955"/>
    </source>
</evidence>
<keyword evidence="4" id="KW-1185">Reference proteome</keyword>
<evidence type="ECO:0000259" key="2">
    <source>
        <dbReference type="Pfam" id="PF04149"/>
    </source>
</evidence>
<feature type="domain" description="DUF397" evidence="2">
    <location>
        <begin position="35"/>
        <end position="85"/>
    </location>
</feature>
<sequence length="88" mass="9394">MLHRHVPQLPVENRGTHVAEPFGQPATETDTPCPVWVKSSASGSGGEDKDCVEVATTAGRVLLRDSKNPGAQLSLPCAAWRAFLDCHS</sequence>
<dbReference type="EMBL" id="BNAW01000002">
    <property type="protein sequence ID" value="GHF95732.1"/>
    <property type="molecule type" value="Genomic_DNA"/>
</dbReference>
<feature type="region of interest" description="Disordered" evidence="1">
    <location>
        <begin position="1"/>
        <end position="50"/>
    </location>
</feature>
<organism evidence="3 4">
    <name type="scientific">Amycolatopsis bullii</name>
    <dbReference type="NCBI Taxonomy" id="941987"/>
    <lineage>
        <taxon>Bacteria</taxon>
        <taxon>Bacillati</taxon>
        <taxon>Actinomycetota</taxon>
        <taxon>Actinomycetes</taxon>
        <taxon>Pseudonocardiales</taxon>
        <taxon>Pseudonocardiaceae</taxon>
        <taxon>Amycolatopsis</taxon>
    </lineage>
</organism>
<reference evidence="4" key="1">
    <citation type="journal article" date="2019" name="Int. J. Syst. Evol. Microbiol.">
        <title>The Global Catalogue of Microorganisms (GCM) 10K type strain sequencing project: providing services to taxonomists for standard genome sequencing and annotation.</title>
        <authorList>
            <consortium name="The Broad Institute Genomics Platform"/>
            <consortium name="The Broad Institute Genome Sequencing Center for Infectious Disease"/>
            <person name="Wu L."/>
            <person name="Ma J."/>
        </authorList>
    </citation>
    <scope>NUCLEOTIDE SEQUENCE [LARGE SCALE GENOMIC DNA]</scope>
    <source>
        <strain evidence="4">CGMCC 4.7680</strain>
    </source>
</reference>
<proteinExistence type="predicted"/>